<feature type="domain" description="Serine aminopeptidase S33" evidence="1">
    <location>
        <begin position="51"/>
        <end position="151"/>
    </location>
</feature>
<reference evidence="2 3" key="1">
    <citation type="submission" date="2016-02" db="EMBL/GenBank/DDBJ databases">
        <title>Complete genome sequencing and analysis of ATSB10, Dyella thiooxydans isolated from rhizosphere soil of sunflower (Helianthus annuus L.).</title>
        <authorList>
            <person name="Lee Y."/>
            <person name="Hwangbo K."/>
            <person name="Chung H."/>
            <person name="Yoo J."/>
            <person name="Kim K.Y."/>
            <person name="Sa T.M."/>
            <person name="Um Y."/>
            <person name="Madhaiyan M."/>
        </authorList>
    </citation>
    <scope>NUCLEOTIDE SEQUENCE [LARGE SCALE GENOMIC DNA]</scope>
    <source>
        <strain evidence="2 3">ATSB10</strain>
    </source>
</reference>
<evidence type="ECO:0000259" key="1">
    <source>
        <dbReference type="Pfam" id="PF12146"/>
    </source>
</evidence>
<dbReference type="Pfam" id="PF12146">
    <property type="entry name" value="Hydrolase_4"/>
    <property type="match status" value="1"/>
</dbReference>
<dbReference type="SUPFAM" id="SSF53474">
    <property type="entry name" value="alpha/beta-Hydrolases"/>
    <property type="match status" value="1"/>
</dbReference>
<evidence type="ECO:0000313" key="3">
    <source>
        <dbReference type="Proteomes" id="UP000077255"/>
    </source>
</evidence>
<keyword evidence="3" id="KW-1185">Reference proteome</keyword>
<dbReference type="AlphaFoldDB" id="A0A161J9X8"/>
<evidence type="ECO:0000313" key="2">
    <source>
        <dbReference type="EMBL" id="AND70685.1"/>
    </source>
</evidence>
<keyword evidence="2" id="KW-0378">Hydrolase</keyword>
<dbReference type="STRING" id="445710.ATSB10_32310"/>
<dbReference type="GO" id="GO:0016787">
    <property type="term" value="F:hydrolase activity"/>
    <property type="evidence" value="ECO:0007669"/>
    <property type="project" value="UniProtKB-KW"/>
</dbReference>
<dbReference type="PATRIC" id="fig|445710.3.peg.3232"/>
<accession>A0A161J9X8</accession>
<gene>
    <name evidence="2" type="ORF">ATSB10_32310</name>
</gene>
<protein>
    <submittedName>
        <fullName evidence="2">Alpha/beta hydrolase</fullName>
    </submittedName>
</protein>
<proteinExistence type="predicted"/>
<dbReference type="PANTHER" id="PTHR42103">
    <property type="entry name" value="ALPHA/BETA-HYDROLASES SUPERFAMILY PROTEIN"/>
    <property type="match status" value="1"/>
</dbReference>
<organism evidence="2 3">
    <name type="scientific">Dyella thiooxydans</name>
    <dbReference type="NCBI Taxonomy" id="445710"/>
    <lineage>
        <taxon>Bacteria</taxon>
        <taxon>Pseudomonadati</taxon>
        <taxon>Pseudomonadota</taxon>
        <taxon>Gammaproteobacteria</taxon>
        <taxon>Lysobacterales</taxon>
        <taxon>Rhodanobacteraceae</taxon>
        <taxon>Dyella</taxon>
    </lineage>
</organism>
<dbReference type="Proteomes" id="UP000077255">
    <property type="component" value="Chromosome"/>
</dbReference>
<sequence length="231" mass="25601">MVRMNIAALPHDPARFPDEAASFMLTGPAGELETITDLAERPGARRGVAVICHPNPVQGGTMHNKVVTMVERALRESGLDTVRFNFRGTGASEGQYDEGNGEGDDLAAVVDWVRRVRPGEDLWLAGFSFGSYVTIRNAVRLGAHALISIAPPAGRWPFDGFEIPRCPWLVVMGEEDEVVDPQAVFDWIDGLEVKPELVRMPETGHFFHRRLMDLRGAVKAAARRWLPPERH</sequence>
<dbReference type="InterPro" id="IPR022742">
    <property type="entry name" value="Hydrolase_4"/>
</dbReference>
<dbReference type="InterPro" id="IPR029058">
    <property type="entry name" value="AB_hydrolase_fold"/>
</dbReference>
<dbReference type="EMBL" id="CP014841">
    <property type="protein sequence ID" value="AND70685.1"/>
    <property type="molecule type" value="Genomic_DNA"/>
</dbReference>
<dbReference type="PANTHER" id="PTHR42103:SF2">
    <property type="entry name" value="AB HYDROLASE-1 DOMAIN-CONTAINING PROTEIN"/>
    <property type="match status" value="1"/>
</dbReference>
<dbReference type="Gene3D" id="3.40.50.1820">
    <property type="entry name" value="alpha/beta hydrolase"/>
    <property type="match status" value="1"/>
</dbReference>
<dbReference type="KEGG" id="dtx:ATSB10_32310"/>
<name>A0A161J9X8_9GAMM</name>